<dbReference type="PANTHER" id="PTHR42872:SF6">
    <property type="entry name" value="PROTEIN-GLUTAMATE METHYLESTERASE_PROTEIN-GLUTAMINE GLUTAMINASE"/>
    <property type="match status" value="1"/>
</dbReference>
<gene>
    <name evidence="5" type="primary">cheB</name>
    <name evidence="10" type="ORF">SAMN02745157_0301</name>
</gene>
<comment type="PTM">
    <text evidence="5">Phosphorylated by CheA. Phosphorylation of the N-terminal regulatory domain activates the methylesterase activity.</text>
</comment>
<dbReference type="PROSITE" id="PS50110">
    <property type="entry name" value="RESPONSE_REGULATORY"/>
    <property type="match status" value="1"/>
</dbReference>
<dbReference type="EMBL" id="FQUP01000001">
    <property type="protein sequence ID" value="SHE49672.1"/>
    <property type="molecule type" value="Genomic_DNA"/>
</dbReference>
<dbReference type="EC" id="3.1.1.61" evidence="5"/>
<comment type="catalytic activity">
    <reaction evidence="5">
        <text>L-glutaminyl-[protein] + H2O = L-glutamyl-[protein] + NH4(+)</text>
        <dbReference type="Rhea" id="RHEA:16441"/>
        <dbReference type="Rhea" id="RHEA-COMP:10207"/>
        <dbReference type="Rhea" id="RHEA-COMP:10208"/>
        <dbReference type="ChEBI" id="CHEBI:15377"/>
        <dbReference type="ChEBI" id="CHEBI:28938"/>
        <dbReference type="ChEBI" id="CHEBI:29973"/>
        <dbReference type="ChEBI" id="CHEBI:30011"/>
        <dbReference type="EC" id="3.5.1.44"/>
    </reaction>
</comment>
<dbReference type="InterPro" id="IPR008248">
    <property type="entry name" value="CheB-like"/>
</dbReference>
<dbReference type="RefSeq" id="WP_073050836.1">
    <property type="nucleotide sequence ID" value="NZ_FQUP01000001.1"/>
</dbReference>
<comment type="domain">
    <text evidence="5">Contains a C-terminal catalytic domain, and an N-terminal region which modulates catalytic activity.</text>
</comment>
<keyword evidence="3 5" id="KW-0378">Hydrolase</keyword>
<dbReference type="AlphaFoldDB" id="A0A1M4TYT1"/>
<dbReference type="PROSITE" id="PS50122">
    <property type="entry name" value="CHEB"/>
    <property type="match status" value="1"/>
</dbReference>
<evidence type="ECO:0000256" key="5">
    <source>
        <dbReference type="HAMAP-Rule" id="MF_00099"/>
    </source>
</evidence>
<evidence type="ECO:0000256" key="4">
    <source>
        <dbReference type="ARBA" id="ARBA00048267"/>
    </source>
</evidence>
<dbReference type="NCBIfam" id="NF009206">
    <property type="entry name" value="PRK12555.1"/>
    <property type="match status" value="1"/>
</dbReference>
<evidence type="ECO:0000256" key="2">
    <source>
        <dbReference type="ARBA" id="ARBA00022500"/>
    </source>
</evidence>
<feature type="domain" description="Response regulatory" evidence="8">
    <location>
        <begin position="2"/>
        <end position="119"/>
    </location>
</feature>
<name>A0A1M4TYT1_9HYPH</name>
<dbReference type="GO" id="GO:0006935">
    <property type="term" value="P:chemotaxis"/>
    <property type="evidence" value="ECO:0007669"/>
    <property type="project" value="UniProtKB-UniRule"/>
</dbReference>
<dbReference type="HAMAP" id="MF_00099">
    <property type="entry name" value="CheB_chemtxs"/>
    <property type="match status" value="1"/>
</dbReference>
<dbReference type="SMART" id="SM00448">
    <property type="entry name" value="REC"/>
    <property type="match status" value="1"/>
</dbReference>
<dbReference type="Gene3D" id="3.40.50.2300">
    <property type="match status" value="1"/>
</dbReference>
<comment type="function">
    <text evidence="5">Involved in chemotaxis. Part of a chemotaxis signal transduction system that modulates chemotaxis in response to various stimuli. Catalyzes the demethylation of specific methylglutamate residues introduced into the chemoreceptors (methyl-accepting chemotaxis proteins or MCP) by CheR. Also mediates the irreversible deamidation of specific glutamine residues to glutamic acid.</text>
</comment>
<organism evidence="10 11">
    <name type="scientific">Kaistia soli DSM 19436</name>
    <dbReference type="NCBI Taxonomy" id="1122133"/>
    <lineage>
        <taxon>Bacteria</taxon>
        <taxon>Pseudomonadati</taxon>
        <taxon>Pseudomonadota</taxon>
        <taxon>Alphaproteobacteria</taxon>
        <taxon>Hyphomicrobiales</taxon>
        <taxon>Kaistiaceae</taxon>
        <taxon>Kaistia</taxon>
    </lineage>
</organism>
<dbReference type="OrthoDB" id="9793421at2"/>
<dbReference type="Gene3D" id="3.40.50.180">
    <property type="entry name" value="Methylesterase CheB, C-terminal domain"/>
    <property type="match status" value="1"/>
</dbReference>
<dbReference type="GO" id="GO:0005737">
    <property type="term" value="C:cytoplasm"/>
    <property type="evidence" value="ECO:0007669"/>
    <property type="project" value="UniProtKB-SubCell"/>
</dbReference>
<evidence type="ECO:0000256" key="3">
    <source>
        <dbReference type="ARBA" id="ARBA00022801"/>
    </source>
</evidence>
<dbReference type="InterPro" id="IPR001789">
    <property type="entry name" value="Sig_transdc_resp-reg_receiver"/>
</dbReference>
<dbReference type="GO" id="GO:0000156">
    <property type="term" value="F:phosphorelay response regulator activity"/>
    <property type="evidence" value="ECO:0007669"/>
    <property type="project" value="InterPro"/>
</dbReference>
<dbReference type="CDD" id="cd16432">
    <property type="entry name" value="CheB_Rec"/>
    <property type="match status" value="1"/>
</dbReference>
<evidence type="ECO:0000256" key="7">
    <source>
        <dbReference type="PROSITE-ProRule" id="PRU00169"/>
    </source>
</evidence>
<dbReference type="SUPFAM" id="SSF52738">
    <property type="entry name" value="Methylesterase CheB, C-terminal domain"/>
    <property type="match status" value="1"/>
</dbReference>
<dbReference type="CDD" id="cd17541">
    <property type="entry name" value="REC_CheB-like"/>
    <property type="match status" value="1"/>
</dbReference>
<dbReference type="SUPFAM" id="SSF52172">
    <property type="entry name" value="CheY-like"/>
    <property type="match status" value="1"/>
</dbReference>
<dbReference type="Proteomes" id="UP000184485">
    <property type="component" value="Unassembled WGS sequence"/>
</dbReference>
<evidence type="ECO:0000259" key="8">
    <source>
        <dbReference type="PROSITE" id="PS50110"/>
    </source>
</evidence>
<evidence type="ECO:0000259" key="9">
    <source>
        <dbReference type="PROSITE" id="PS50122"/>
    </source>
</evidence>
<comment type="similarity">
    <text evidence="5">Belongs to the CheB family.</text>
</comment>
<keyword evidence="11" id="KW-1185">Reference proteome</keyword>
<keyword evidence="5 7" id="KW-0597">Phosphoprotein</keyword>
<dbReference type="STRING" id="1122133.SAMN02745157_0301"/>
<keyword evidence="1 5" id="KW-0963">Cytoplasm</keyword>
<dbReference type="Pfam" id="PF01339">
    <property type="entry name" value="CheB_methylest"/>
    <property type="match status" value="1"/>
</dbReference>
<dbReference type="PIRSF" id="PIRSF000876">
    <property type="entry name" value="RR_chemtxs_CheB"/>
    <property type="match status" value="1"/>
</dbReference>
<dbReference type="GO" id="GO:0008984">
    <property type="term" value="F:protein-glutamate methylesterase activity"/>
    <property type="evidence" value="ECO:0007669"/>
    <property type="project" value="UniProtKB-UniRule"/>
</dbReference>
<evidence type="ECO:0000256" key="6">
    <source>
        <dbReference type="PROSITE-ProRule" id="PRU00050"/>
    </source>
</evidence>
<sequence>MRIAVVNDLPMAVELLRRLIAATPEHQLAWTAANGREAVEACRRDLPDLVLMDVTMPEMDGVEATRRIMTETPCPILLVTASIDANVAGVYEAMGYGALDAVDIPSVGQNGELAEQADLLRSKITTIRKLMGDNRVPRAPQGSHSREPRSARKLVAIGASAGGPAAVATVLGGLPEDFCAALVLIQHVDEKFAPGLADWLGQHTALSVRTAAEGDRPETGVVLVAATGDHLVFKSTGELGYTSEPRDYPYRPSVDVFFESAALRWRGELCGVLLTGMGRDGAKGLKMLRDRHHLTIAQDKATSAVYGMPKAAAALDAASEILPLNAIAGRLVEASLRSF</sequence>
<dbReference type="InterPro" id="IPR011006">
    <property type="entry name" value="CheY-like_superfamily"/>
</dbReference>
<dbReference type="InterPro" id="IPR035909">
    <property type="entry name" value="CheB_C"/>
</dbReference>
<dbReference type="PANTHER" id="PTHR42872">
    <property type="entry name" value="PROTEIN-GLUTAMATE METHYLESTERASE/PROTEIN-GLUTAMINE GLUTAMINASE"/>
    <property type="match status" value="1"/>
</dbReference>
<accession>A0A1M4TYT1</accession>
<dbReference type="EC" id="3.5.1.44" evidence="5"/>
<dbReference type="Pfam" id="PF00072">
    <property type="entry name" value="Response_reg"/>
    <property type="match status" value="1"/>
</dbReference>
<feature type="domain" description="CheB-type methylesterase" evidence="9">
    <location>
        <begin position="148"/>
        <end position="333"/>
    </location>
</feature>
<feature type="active site" evidence="5 6">
    <location>
        <position position="187"/>
    </location>
</feature>
<comment type="subcellular location">
    <subcellularLocation>
        <location evidence="5">Cytoplasm</location>
    </subcellularLocation>
</comment>
<evidence type="ECO:0000313" key="11">
    <source>
        <dbReference type="Proteomes" id="UP000184485"/>
    </source>
</evidence>
<reference evidence="10 11" key="1">
    <citation type="submission" date="2016-11" db="EMBL/GenBank/DDBJ databases">
        <authorList>
            <person name="Jaros S."/>
            <person name="Januszkiewicz K."/>
            <person name="Wedrychowicz H."/>
        </authorList>
    </citation>
    <scope>NUCLEOTIDE SEQUENCE [LARGE SCALE GENOMIC DNA]</scope>
    <source>
        <strain evidence="10 11">DSM 19436</strain>
    </source>
</reference>
<feature type="active site" evidence="5 6">
    <location>
        <position position="280"/>
    </location>
</feature>
<protein>
    <recommendedName>
        <fullName evidence="5">Protein-glutamate methylesterase/protein-glutamine glutaminase</fullName>
        <ecNumber evidence="5">3.1.1.61</ecNumber>
        <ecNumber evidence="5">3.5.1.44</ecNumber>
    </recommendedName>
</protein>
<comment type="catalytic activity">
    <reaction evidence="4 5">
        <text>[protein]-L-glutamate 5-O-methyl ester + H2O = L-glutamyl-[protein] + methanol + H(+)</text>
        <dbReference type="Rhea" id="RHEA:23236"/>
        <dbReference type="Rhea" id="RHEA-COMP:10208"/>
        <dbReference type="Rhea" id="RHEA-COMP:10311"/>
        <dbReference type="ChEBI" id="CHEBI:15377"/>
        <dbReference type="ChEBI" id="CHEBI:15378"/>
        <dbReference type="ChEBI" id="CHEBI:17790"/>
        <dbReference type="ChEBI" id="CHEBI:29973"/>
        <dbReference type="ChEBI" id="CHEBI:82795"/>
        <dbReference type="EC" id="3.1.1.61"/>
    </reaction>
</comment>
<proteinExistence type="inferred from homology"/>
<dbReference type="InterPro" id="IPR000673">
    <property type="entry name" value="Sig_transdc_resp-reg_Me-estase"/>
</dbReference>
<evidence type="ECO:0000313" key="10">
    <source>
        <dbReference type="EMBL" id="SHE49672.1"/>
    </source>
</evidence>
<dbReference type="GO" id="GO:0050568">
    <property type="term" value="F:protein-glutamine glutaminase activity"/>
    <property type="evidence" value="ECO:0007669"/>
    <property type="project" value="UniProtKB-UniRule"/>
</dbReference>
<feature type="active site" evidence="5 6">
    <location>
        <position position="160"/>
    </location>
</feature>
<feature type="modified residue" description="4-aspartylphosphate" evidence="5 7">
    <location>
        <position position="53"/>
    </location>
</feature>
<keyword evidence="2 5" id="KW-0145">Chemotaxis</keyword>
<evidence type="ECO:0000256" key="1">
    <source>
        <dbReference type="ARBA" id="ARBA00022490"/>
    </source>
</evidence>